<comment type="caution">
    <text evidence="1">The sequence shown here is derived from an EMBL/GenBank/DDBJ whole genome shotgun (WGS) entry which is preliminary data.</text>
</comment>
<evidence type="ECO:0000313" key="2">
    <source>
        <dbReference type="Proteomes" id="UP001221757"/>
    </source>
</evidence>
<keyword evidence="2" id="KW-1185">Reference proteome</keyword>
<reference evidence="1" key="1">
    <citation type="submission" date="2023-03" db="EMBL/GenBank/DDBJ databases">
        <title>Massive genome expansion in bonnet fungi (Mycena s.s.) driven by repeated elements and novel gene families across ecological guilds.</title>
        <authorList>
            <consortium name="Lawrence Berkeley National Laboratory"/>
            <person name="Harder C.B."/>
            <person name="Miyauchi S."/>
            <person name="Viragh M."/>
            <person name="Kuo A."/>
            <person name="Thoen E."/>
            <person name="Andreopoulos B."/>
            <person name="Lu D."/>
            <person name="Skrede I."/>
            <person name="Drula E."/>
            <person name="Henrissat B."/>
            <person name="Morin E."/>
            <person name="Kohler A."/>
            <person name="Barry K."/>
            <person name="LaButti K."/>
            <person name="Morin E."/>
            <person name="Salamov A."/>
            <person name="Lipzen A."/>
            <person name="Mereny Z."/>
            <person name="Hegedus B."/>
            <person name="Baldrian P."/>
            <person name="Stursova M."/>
            <person name="Weitz H."/>
            <person name="Taylor A."/>
            <person name="Grigoriev I.V."/>
            <person name="Nagy L.G."/>
            <person name="Martin F."/>
            <person name="Kauserud H."/>
        </authorList>
    </citation>
    <scope>NUCLEOTIDE SEQUENCE</scope>
    <source>
        <strain evidence="1">CBHHK067</strain>
    </source>
</reference>
<protein>
    <submittedName>
        <fullName evidence="1">Uncharacterized protein</fullName>
    </submittedName>
</protein>
<name>A0AAD7DK93_MYCRO</name>
<dbReference type="EMBL" id="JARKIE010000047">
    <property type="protein sequence ID" value="KAJ7693202.1"/>
    <property type="molecule type" value="Genomic_DNA"/>
</dbReference>
<gene>
    <name evidence="1" type="ORF">B0H17DRAFT_1132670</name>
</gene>
<accession>A0AAD7DK93</accession>
<evidence type="ECO:0000313" key="1">
    <source>
        <dbReference type="EMBL" id="KAJ7693202.1"/>
    </source>
</evidence>
<organism evidence="1 2">
    <name type="scientific">Mycena rosella</name>
    <name type="common">Pink bonnet</name>
    <name type="synonym">Agaricus rosellus</name>
    <dbReference type="NCBI Taxonomy" id="1033263"/>
    <lineage>
        <taxon>Eukaryota</taxon>
        <taxon>Fungi</taxon>
        <taxon>Dikarya</taxon>
        <taxon>Basidiomycota</taxon>
        <taxon>Agaricomycotina</taxon>
        <taxon>Agaricomycetes</taxon>
        <taxon>Agaricomycetidae</taxon>
        <taxon>Agaricales</taxon>
        <taxon>Marasmiineae</taxon>
        <taxon>Mycenaceae</taxon>
        <taxon>Mycena</taxon>
    </lineage>
</organism>
<dbReference type="Proteomes" id="UP001221757">
    <property type="component" value="Unassembled WGS sequence"/>
</dbReference>
<dbReference type="AlphaFoldDB" id="A0AAD7DK93"/>
<proteinExistence type="predicted"/>
<sequence>MYNKVCNVLVHLGHMAKDAVEPYQPLTRRDTRRKETHLHCAKGDSQLFDGTAWYLQSGVMISRAAGASALLPTNPKNDSREEEPQLLAGTQTLKCKGFHSAPRTAKDCGTLLRTM</sequence>